<dbReference type="EMBL" id="KB469296">
    <property type="protein sequence ID" value="EPQ60370.1"/>
    <property type="molecule type" value="Genomic_DNA"/>
</dbReference>
<dbReference type="Gene3D" id="3.60.10.10">
    <property type="entry name" value="Endonuclease/exonuclease/phosphatase"/>
    <property type="match status" value="1"/>
</dbReference>
<dbReference type="STRING" id="670483.S7RZE3"/>
<evidence type="ECO:0000259" key="9">
    <source>
        <dbReference type="Pfam" id="PF03372"/>
    </source>
</evidence>
<dbReference type="GO" id="GO:0006284">
    <property type="term" value="P:base-excision repair"/>
    <property type="evidence" value="ECO:0007669"/>
    <property type="project" value="TreeGrafter"/>
</dbReference>
<keyword evidence="6" id="KW-0464">Manganese</keyword>
<dbReference type="PROSITE" id="PS51435">
    <property type="entry name" value="AP_NUCLEASE_F1_4"/>
    <property type="match status" value="1"/>
</dbReference>
<proteinExistence type="inferred from homology"/>
<dbReference type="eggNOG" id="ENOG502RTDE">
    <property type="taxonomic scope" value="Eukaryota"/>
</dbReference>
<evidence type="ECO:0000256" key="7">
    <source>
        <dbReference type="PIRSR" id="PIRSR604808-3"/>
    </source>
</evidence>
<feature type="compositionally biased region" description="Polar residues" evidence="8">
    <location>
        <begin position="1"/>
        <end position="10"/>
    </location>
</feature>
<feature type="binding site" evidence="6">
    <location>
        <position position="343"/>
    </location>
    <ligand>
        <name>Mg(2+)</name>
        <dbReference type="ChEBI" id="CHEBI:18420"/>
        <label>1</label>
    </ligand>
</feature>
<feature type="region of interest" description="Disordered" evidence="8">
    <location>
        <begin position="1"/>
        <end position="45"/>
    </location>
</feature>
<feature type="active site" evidence="5">
    <location>
        <position position="193"/>
    </location>
</feature>
<dbReference type="OMA" id="WNINGIS"/>
<dbReference type="GO" id="GO:0003906">
    <property type="term" value="F:DNA-(apurinic or apyrimidinic site) endonuclease activity"/>
    <property type="evidence" value="ECO:0007669"/>
    <property type="project" value="TreeGrafter"/>
</dbReference>
<evidence type="ECO:0000313" key="11">
    <source>
        <dbReference type="Proteomes" id="UP000030669"/>
    </source>
</evidence>
<evidence type="ECO:0000256" key="3">
    <source>
        <dbReference type="ARBA" id="ARBA00022801"/>
    </source>
</evidence>
<dbReference type="KEGG" id="gtr:GLOTRDRAFT_135075"/>
<keyword evidence="2 6" id="KW-0479">Metal-binding</keyword>
<dbReference type="GO" id="GO:0005634">
    <property type="term" value="C:nucleus"/>
    <property type="evidence" value="ECO:0007669"/>
    <property type="project" value="TreeGrafter"/>
</dbReference>
<dbReference type="GeneID" id="19303246"/>
<feature type="binding site" evidence="6">
    <location>
        <position position="246"/>
    </location>
    <ligand>
        <name>Mg(2+)</name>
        <dbReference type="ChEBI" id="CHEBI:18420"/>
        <label>1</label>
    </ligand>
</feature>
<dbReference type="GO" id="GO:0008311">
    <property type="term" value="F:double-stranded DNA 3'-5' DNA exonuclease activity"/>
    <property type="evidence" value="ECO:0007669"/>
    <property type="project" value="TreeGrafter"/>
</dbReference>
<evidence type="ECO:0000256" key="6">
    <source>
        <dbReference type="PIRSR" id="PIRSR604808-2"/>
    </source>
</evidence>
<evidence type="ECO:0000256" key="2">
    <source>
        <dbReference type="ARBA" id="ARBA00022723"/>
    </source>
</evidence>
<evidence type="ECO:0000313" key="10">
    <source>
        <dbReference type="EMBL" id="EPQ60370.1"/>
    </source>
</evidence>
<dbReference type="InterPro" id="IPR005135">
    <property type="entry name" value="Endo/exonuclease/phosphatase"/>
</dbReference>
<feature type="site" description="Important for catalytic activity" evidence="7">
    <location>
        <position position="314"/>
    </location>
</feature>
<feature type="binding site" evidence="6">
    <location>
        <position position="342"/>
    </location>
    <ligand>
        <name>Mg(2+)</name>
        <dbReference type="ChEBI" id="CHEBI:18420"/>
        <label>1</label>
    </ligand>
</feature>
<dbReference type="RefSeq" id="XP_007860795.1">
    <property type="nucleotide sequence ID" value="XM_007862604.1"/>
</dbReference>
<dbReference type="AlphaFoldDB" id="S7RZE3"/>
<dbReference type="Proteomes" id="UP000030669">
    <property type="component" value="Unassembled WGS sequence"/>
</dbReference>
<dbReference type="PANTHER" id="PTHR22748">
    <property type="entry name" value="AP ENDONUCLEASE"/>
    <property type="match status" value="1"/>
</dbReference>
<feature type="compositionally biased region" description="Low complexity" evidence="8">
    <location>
        <begin position="34"/>
        <end position="45"/>
    </location>
</feature>
<dbReference type="GO" id="GO:0046872">
    <property type="term" value="F:metal ion binding"/>
    <property type="evidence" value="ECO:0007669"/>
    <property type="project" value="UniProtKB-KW"/>
</dbReference>
<feature type="binding site" evidence="6">
    <location>
        <position position="62"/>
    </location>
    <ligand>
        <name>Mg(2+)</name>
        <dbReference type="ChEBI" id="CHEBI:18420"/>
        <label>1</label>
    </ligand>
</feature>
<dbReference type="Pfam" id="PF03372">
    <property type="entry name" value="Exo_endo_phos"/>
    <property type="match status" value="1"/>
</dbReference>
<organism evidence="10 11">
    <name type="scientific">Gloeophyllum trabeum (strain ATCC 11539 / FP-39264 / Madison 617)</name>
    <name type="common">Brown rot fungus</name>
    <dbReference type="NCBI Taxonomy" id="670483"/>
    <lineage>
        <taxon>Eukaryota</taxon>
        <taxon>Fungi</taxon>
        <taxon>Dikarya</taxon>
        <taxon>Basidiomycota</taxon>
        <taxon>Agaricomycotina</taxon>
        <taxon>Agaricomycetes</taxon>
        <taxon>Gloeophyllales</taxon>
        <taxon>Gloeophyllaceae</taxon>
        <taxon>Gloeophyllum</taxon>
    </lineage>
</organism>
<dbReference type="GO" id="GO:0008081">
    <property type="term" value="F:phosphoric diester hydrolase activity"/>
    <property type="evidence" value="ECO:0007669"/>
    <property type="project" value="TreeGrafter"/>
</dbReference>
<evidence type="ECO:0000256" key="8">
    <source>
        <dbReference type="SAM" id="MobiDB-lite"/>
    </source>
</evidence>
<gene>
    <name evidence="10" type="ORF">GLOTRDRAFT_135075</name>
</gene>
<dbReference type="PANTHER" id="PTHR22748:SF14">
    <property type="entry name" value="ENDONUCLEASE_EXONUCLEASE_PHOSPHATASE DOMAIN-CONTAINING PROTEIN"/>
    <property type="match status" value="1"/>
</dbReference>
<evidence type="ECO:0000256" key="4">
    <source>
        <dbReference type="ARBA" id="ARBA00022842"/>
    </source>
</evidence>
<protein>
    <submittedName>
        <fullName evidence="10">DNase I-like protein</fullName>
    </submittedName>
</protein>
<evidence type="ECO:0000256" key="5">
    <source>
        <dbReference type="PIRSR" id="PIRSR604808-1"/>
    </source>
</evidence>
<dbReference type="SUPFAM" id="SSF56219">
    <property type="entry name" value="DNase I-like"/>
    <property type="match status" value="1"/>
</dbReference>
<keyword evidence="4 6" id="KW-0460">Magnesium</keyword>
<dbReference type="HOGENOM" id="CLU_060600_0_0_1"/>
<name>S7RZE3_GLOTA</name>
<dbReference type="InterPro" id="IPR036691">
    <property type="entry name" value="Endo/exonu/phosph_ase_sf"/>
</dbReference>
<feature type="domain" description="Endonuclease/exonuclease/phosphatase" evidence="9">
    <location>
        <begin position="60"/>
        <end position="322"/>
    </location>
</feature>
<keyword evidence="11" id="KW-1185">Reference proteome</keyword>
<sequence>MSKRSQVTQESGDETFQPAKKVRRSSADVPTDVRSSTPSSSELRSPFLVDAPSQVVTVISWNVETSAPFLDLHPRKLVSYGVTSSKQQKPNVLRQLITRHNFPDFVCLQEVRGRHGDSQWIAALAAAANGSEGPKYTAYTSLNRATRGQRHFGVVTYAKNPSQIAVAREVEWDVEGRVMILEMHSGWALVNVYALNGSEYAWVDQRTPQKATSKTRNQRKREFNKLLLEEVKKMRARGLRVILIGDFNISLTKRDCIPRLRTEYPHALARKEFNEQFIPQAAVVDIFRERHGDKNEFSWFAKGKPRGTDCARVDYALVDRRLIGNVVESAYLEDPQERAHSDHAPVLLRLRDMDRIKQE</sequence>
<feature type="active site" description="Proton donor/acceptor" evidence="5">
    <location>
        <position position="246"/>
    </location>
</feature>
<feature type="site" description="Transition state stabilizer" evidence="7">
    <location>
        <position position="248"/>
    </location>
</feature>
<comment type="cofactor">
    <cofactor evidence="6">
        <name>Mg(2+)</name>
        <dbReference type="ChEBI" id="CHEBI:18420"/>
    </cofactor>
    <cofactor evidence="6">
        <name>Mn(2+)</name>
        <dbReference type="ChEBI" id="CHEBI:29035"/>
    </cofactor>
    <text evidence="6">Probably binds two magnesium or manganese ions per subunit.</text>
</comment>
<dbReference type="InterPro" id="IPR004808">
    <property type="entry name" value="AP_endonuc_1"/>
</dbReference>
<accession>S7RZE3</accession>
<keyword evidence="3" id="KW-0378">Hydrolase</keyword>
<comment type="similarity">
    <text evidence="1">Belongs to the DNA repair enzymes AP/ExoA family.</text>
</comment>
<feature type="binding site" evidence="6">
    <location>
        <position position="110"/>
    </location>
    <ligand>
        <name>Mg(2+)</name>
        <dbReference type="ChEBI" id="CHEBI:18420"/>
        <label>1</label>
    </ligand>
</feature>
<dbReference type="OrthoDB" id="498125at2759"/>
<feature type="active site" description="Proton acceptor" evidence="5">
    <location>
        <position position="343"/>
    </location>
</feature>
<evidence type="ECO:0000256" key="1">
    <source>
        <dbReference type="ARBA" id="ARBA00007092"/>
    </source>
</evidence>
<feature type="site" description="Interaction with DNA substrate" evidence="7">
    <location>
        <position position="343"/>
    </location>
</feature>
<reference evidence="10 11" key="1">
    <citation type="journal article" date="2012" name="Science">
        <title>The Paleozoic origin of enzymatic lignin decomposition reconstructed from 31 fungal genomes.</title>
        <authorList>
            <person name="Floudas D."/>
            <person name="Binder M."/>
            <person name="Riley R."/>
            <person name="Barry K."/>
            <person name="Blanchette R.A."/>
            <person name="Henrissat B."/>
            <person name="Martinez A.T."/>
            <person name="Otillar R."/>
            <person name="Spatafora J.W."/>
            <person name="Yadav J.S."/>
            <person name="Aerts A."/>
            <person name="Benoit I."/>
            <person name="Boyd A."/>
            <person name="Carlson A."/>
            <person name="Copeland A."/>
            <person name="Coutinho P.M."/>
            <person name="de Vries R.P."/>
            <person name="Ferreira P."/>
            <person name="Findley K."/>
            <person name="Foster B."/>
            <person name="Gaskell J."/>
            <person name="Glotzer D."/>
            <person name="Gorecki P."/>
            <person name="Heitman J."/>
            <person name="Hesse C."/>
            <person name="Hori C."/>
            <person name="Igarashi K."/>
            <person name="Jurgens J.A."/>
            <person name="Kallen N."/>
            <person name="Kersten P."/>
            <person name="Kohler A."/>
            <person name="Kuees U."/>
            <person name="Kumar T.K.A."/>
            <person name="Kuo A."/>
            <person name="LaButti K."/>
            <person name="Larrondo L.F."/>
            <person name="Lindquist E."/>
            <person name="Ling A."/>
            <person name="Lombard V."/>
            <person name="Lucas S."/>
            <person name="Lundell T."/>
            <person name="Martin R."/>
            <person name="McLaughlin D.J."/>
            <person name="Morgenstern I."/>
            <person name="Morin E."/>
            <person name="Murat C."/>
            <person name="Nagy L.G."/>
            <person name="Nolan M."/>
            <person name="Ohm R.A."/>
            <person name="Patyshakuliyeva A."/>
            <person name="Rokas A."/>
            <person name="Ruiz-Duenas F.J."/>
            <person name="Sabat G."/>
            <person name="Salamov A."/>
            <person name="Samejima M."/>
            <person name="Schmutz J."/>
            <person name="Slot J.C."/>
            <person name="St John F."/>
            <person name="Stenlid J."/>
            <person name="Sun H."/>
            <person name="Sun S."/>
            <person name="Syed K."/>
            <person name="Tsang A."/>
            <person name="Wiebenga A."/>
            <person name="Young D."/>
            <person name="Pisabarro A."/>
            <person name="Eastwood D.C."/>
            <person name="Martin F."/>
            <person name="Cullen D."/>
            <person name="Grigoriev I.V."/>
            <person name="Hibbett D.S."/>
        </authorList>
    </citation>
    <scope>NUCLEOTIDE SEQUENCE [LARGE SCALE GENOMIC DNA]</scope>
    <source>
        <strain evidence="10 11">ATCC 11539</strain>
    </source>
</reference>
<feature type="binding site" evidence="6">
    <location>
        <position position="248"/>
    </location>
    <ligand>
        <name>Mg(2+)</name>
        <dbReference type="ChEBI" id="CHEBI:18420"/>
        <label>1</label>
    </ligand>
</feature>